<keyword evidence="12" id="KW-1185">Reference proteome</keyword>
<comment type="caution">
    <text evidence="11">The sequence shown here is derived from an EMBL/GenBank/DDBJ whole genome shotgun (WGS) entry which is preliminary data.</text>
</comment>
<name>A0A8T2TI51_CERRI</name>
<evidence type="ECO:0000256" key="6">
    <source>
        <dbReference type="ARBA" id="ARBA00024209"/>
    </source>
</evidence>
<evidence type="ECO:0000256" key="8">
    <source>
        <dbReference type="SAM" id="MobiDB-lite"/>
    </source>
</evidence>
<feature type="region of interest" description="Disordered" evidence="8">
    <location>
        <begin position="78"/>
        <end position="99"/>
    </location>
</feature>
<keyword evidence="9" id="KW-0812">Transmembrane</keyword>
<keyword evidence="9" id="KW-0472">Membrane</keyword>
<dbReference type="SUPFAM" id="SSF57850">
    <property type="entry name" value="RING/U-box"/>
    <property type="match status" value="1"/>
</dbReference>
<evidence type="ECO:0000256" key="3">
    <source>
        <dbReference type="ARBA" id="ARBA00022723"/>
    </source>
</evidence>
<dbReference type="Proteomes" id="UP000825935">
    <property type="component" value="Chromosome 13"/>
</dbReference>
<dbReference type="GO" id="GO:0061630">
    <property type="term" value="F:ubiquitin protein ligase activity"/>
    <property type="evidence" value="ECO:0007669"/>
    <property type="project" value="UniProtKB-EC"/>
</dbReference>
<feature type="compositionally biased region" description="Basic and acidic residues" evidence="8">
    <location>
        <begin position="180"/>
        <end position="191"/>
    </location>
</feature>
<evidence type="ECO:0000313" key="12">
    <source>
        <dbReference type="Proteomes" id="UP000825935"/>
    </source>
</evidence>
<evidence type="ECO:0000256" key="9">
    <source>
        <dbReference type="SAM" id="Phobius"/>
    </source>
</evidence>
<dbReference type="CDD" id="cd16461">
    <property type="entry name" value="RING-H2_EL5-like"/>
    <property type="match status" value="1"/>
</dbReference>
<reference evidence="11" key="1">
    <citation type="submission" date="2021-08" db="EMBL/GenBank/DDBJ databases">
        <title>WGS assembly of Ceratopteris richardii.</title>
        <authorList>
            <person name="Marchant D.B."/>
            <person name="Chen G."/>
            <person name="Jenkins J."/>
            <person name="Shu S."/>
            <person name="Leebens-Mack J."/>
            <person name="Grimwood J."/>
            <person name="Schmutz J."/>
            <person name="Soltis P."/>
            <person name="Soltis D."/>
            <person name="Chen Z.-H."/>
        </authorList>
    </citation>
    <scope>NUCLEOTIDE SEQUENCE</scope>
    <source>
        <strain evidence="11">Whitten #5841</strain>
        <tissue evidence="11">Leaf</tissue>
    </source>
</reference>
<organism evidence="11 12">
    <name type="scientific">Ceratopteris richardii</name>
    <name type="common">Triangle waterfern</name>
    <dbReference type="NCBI Taxonomy" id="49495"/>
    <lineage>
        <taxon>Eukaryota</taxon>
        <taxon>Viridiplantae</taxon>
        <taxon>Streptophyta</taxon>
        <taxon>Embryophyta</taxon>
        <taxon>Tracheophyta</taxon>
        <taxon>Polypodiopsida</taxon>
        <taxon>Polypodiidae</taxon>
        <taxon>Polypodiales</taxon>
        <taxon>Pteridineae</taxon>
        <taxon>Pteridaceae</taxon>
        <taxon>Parkerioideae</taxon>
        <taxon>Ceratopteris</taxon>
    </lineage>
</organism>
<evidence type="ECO:0000256" key="1">
    <source>
        <dbReference type="ARBA" id="ARBA00000900"/>
    </source>
</evidence>
<accession>A0A8T2TI51</accession>
<sequence>MFLVAREMMNVRLMRLSLHQACTDLREDNCLVSSLRTRLALKSLIDVSMDKALCVLLVLFLPAPGCSSPAFPPALTQNKEPLPPFASSPSPRADAPSVGLDTEVPLNNGGCPPPLRSTSAIPSNDYGGSFYGPYESMTILIAALFMISLAVGFCARYMNMAATRHRRAIGVDPELSAQDQELHEQRGESPRQGRSGAGGGLQPSMIRALPTLRYSVAMKVCTDKEEALPGTARNVYRASAPPLSLQDCTVCLSEFEDGDEVKELPRCGHAFHSVCIDNWLYFHHSCPICRLTVLPSPKAQPLSHAPHDVVEAEDVSRFPSSDLRFSSDQSRG</sequence>
<comment type="similarity">
    <text evidence="6">Belongs to the RING-type zinc finger family. ATL subfamily.</text>
</comment>
<evidence type="ECO:0000256" key="5">
    <source>
        <dbReference type="ARBA" id="ARBA00022833"/>
    </source>
</evidence>
<feature type="region of interest" description="Disordered" evidence="8">
    <location>
        <begin position="171"/>
        <end position="203"/>
    </location>
</feature>
<proteinExistence type="inferred from homology"/>
<dbReference type="PROSITE" id="PS50089">
    <property type="entry name" value="ZF_RING_2"/>
    <property type="match status" value="1"/>
</dbReference>
<dbReference type="Gene3D" id="3.30.40.10">
    <property type="entry name" value="Zinc/RING finger domain, C3HC4 (zinc finger)"/>
    <property type="match status" value="1"/>
</dbReference>
<dbReference type="EMBL" id="CM035418">
    <property type="protein sequence ID" value="KAH7421446.1"/>
    <property type="molecule type" value="Genomic_DNA"/>
</dbReference>
<dbReference type="AlphaFoldDB" id="A0A8T2TI51"/>
<dbReference type="EC" id="2.3.2.27" evidence="2"/>
<dbReference type="InterPro" id="IPR013083">
    <property type="entry name" value="Znf_RING/FYVE/PHD"/>
</dbReference>
<feature type="compositionally biased region" description="Low complexity" evidence="8">
    <location>
        <begin position="87"/>
        <end position="97"/>
    </location>
</feature>
<dbReference type="PANTHER" id="PTHR14155:SF627">
    <property type="entry name" value="OS06G0192800 PROTEIN"/>
    <property type="match status" value="1"/>
</dbReference>
<evidence type="ECO:0000256" key="4">
    <source>
        <dbReference type="ARBA" id="ARBA00022771"/>
    </source>
</evidence>
<evidence type="ECO:0000256" key="7">
    <source>
        <dbReference type="PROSITE-ProRule" id="PRU00175"/>
    </source>
</evidence>
<evidence type="ECO:0000313" key="11">
    <source>
        <dbReference type="EMBL" id="KAH7421446.1"/>
    </source>
</evidence>
<protein>
    <recommendedName>
        <fullName evidence="2">RING-type E3 ubiquitin transferase</fullName>
        <ecNumber evidence="2">2.3.2.27</ecNumber>
    </recommendedName>
</protein>
<dbReference type="PANTHER" id="PTHR14155">
    <property type="entry name" value="RING FINGER DOMAIN-CONTAINING"/>
    <property type="match status" value="1"/>
</dbReference>
<comment type="catalytic activity">
    <reaction evidence="1">
        <text>S-ubiquitinyl-[E2 ubiquitin-conjugating enzyme]-L-cysteine + [acceptor protein]-L-lysine = [E2 ubiquitin-conjugating enzyme]-L-cysteine + N(6)-ubiquitinyl-[acceptor protein]-L-lysine.</text>
        <dbReference type="EC" id="2.3.2.27"/>
    </reaction>
</comment>
<dbReference type="InterPro" id="IPR001841">
    <property type="entry name" value="Znf_RING"/>
</dbReference>
<keyword evidence="3" id="KW-0479">Metal-binding</keyword>
<feature type="transmembrane region" description="Helical" evidence="9">
    <location>
        <begin position="137"/>
        <end position="158"/>
    </location>
</feature>
<evidence type="ECO:0000256" key="2">
    <source>
        <dbReference type="ARBA" id="ARBA00012483"/>
    </source>
</evidence>
<gene>
    <name evidence="11" type="ORF">KP509_13G057600</name>
</gene>
<dbReference type="Pfam" id="PF13639">
    <property type="entry name" value="zf-RING_2"/>
    <property type="match status" value="1"/>
</dbReference>
<dbReference type="OrthoDB" id="9984778at2759"/>
<dbReference type="InterPro" id="IPR053238">
    <property type="entry name" value="RING-H2_zinc_finger"/>
</dbReference>
<keyword evidence="9" id="KW-1133">Transmembrane helix</keyword>
<keyword evidence="4 7" id="KW-0863">Zinc-finger</keyword>
<dbReference type="SMART" id="SM00184">
    <property type="entry name" value="RING"/>
    <property type="match status" value="1"/>
</dbReference>
<keyword evidence="5" id="KW-0862">Zinc</keyword>
<feature type="transmembrane region" description="Helical" evidence="9">
    <location>
        <begin position="52"/>
        <end position="71"/>
    </location>
</feature>
<dbReference type="GO" id="GO:0008270">
    <property type="term" value="F:zinc ion binding"/>
    <property type="evidence" value="ECO:0007669"/>
    <property type="project" value="UniProtKB-KW"/>
</dbReference>
<evidence type="ECO:0000259" key="10">
    <source>
        <dbReference type="PROSITE" id="PS50089"/>
    </source>
</evidence>
<feature type="domain" description="RING-type" evidence="10">
    <location>
        <begin position="248"/>
        <end position="290"/>
    </location>
</feature>